<gene>
    <name evidence="1" type="ORF">GA0070618_3175</name>
</gene>
<dbReference type="InParanoid" id="A0A1C4XM73"/>
<evidence type="ECO:0000313" key="2">
    <source>
        <dbReference type="Proteomes" id="UP000198253"/>
    </source>
</evidence>
<dbReference type="Proteomes" id="UP000198253">
    <property type="component" value="Chromosome I"/>
</dbReference>
<proteinExistence type="predicted"/>
<dbReference type="InterPro" id="IPR021527">
    <property type="entry name" value="DUF2795"/>
</dbReference>
<dbReference type="RefSeq" id="WP_088982315.1">
    <property type="nucleotide sequence ID" value="NZ_LT607413.1"/>
</dbReference>
<sequence length="63" mass="6940">MTVTDGQWWEYLAGLDYPVSREDLVRRAQEIGAGTEVLQALRSLPVEEFASADELTDALATIA</sequence>
<organism evidence="1 2">
    <name type="scientific">Micromonospora echinospora</name>
    <name type="common">Micromonospora purpurea</name>
    <dbReference type="NCBI Taxonomy" id="1877"/>
    <lineage>
        <taxon>Bacteria</taxon>
        <taxon>Bacillati</taxon>
        <taxon>Actinomycetota</taxon>
        <taxon>Actinomycetes</taxon>
        <taxon>Micromonosporales</taxon>
        <taxon>Micromonosporaceae</taxon>
        <taxon>Micromonospora</taxon>
    </lineage>
</organism>
<keyword evidence="2" id="KW-1185">Reference proteome</keyword>
<evidence type="ECO:0000313" key="1">
    <source>
        <dbReference type="EMBL" id="SCF09486.1"/>
    </source>
</evidence>
<dbReference type="Pfam" id="PF11387">
    <property type="entry name" value="DUF2795"/>
    <property type="match status" value="1"/>
</dbReference>
<protein>
    <recommendedName>
        <fullName evidence="3">DUF2795 domain-containing protein</fullName>
    </recommendedName>
</protein>
<evidence type="ECO:0008006" key="3">
    <source>
        <dbReference type="Google" id="ProtNLM"/>
    </source>
</evidence>
<accession>A0A1C4XM73</accession>
<dbReference type="AlphaFoldDB" id="A0A1C4XM73"/>
<reference evidence="2" key="1">
    <citation type="submission" date="2016-06" db="EMBL/GenBank/DDBJ databases">
        <authorList>
            <person name="Varghese N."/>
            <person name="Submissions Spin"/>
        </authorList>
    </citation>
    <scope>NUCLEOTIDE SEQUENCE [LARGE SCALE GENOMIC DNA]</scope>
    <source>
        <strain evidence="2">DSM 43816</strain>
    </source>
</reference>
<dbReference type="EMBL" id="LT607413">
    <property type="protein sequence ID" value="SCF09486.1"/>
    <property type="molecule type" value="Genomic_DNA"/>
</dbReference>
<dbReference type="OrthoDB" id="6161020at2"/>
<name>A0A1C4XM73_MICEC</name>